<feature type="compositionally biased region" description="Polar residues" evidence="1">
    <location>
        <begin position="262"/>
        <end position="271"/>
    </location>
</feature>
<proteinExistence type="predicted"/>
<dbReference type="AlphaFoldDB" id="A0A168DU83"/>
<feature type="compositionally biased region" description="Basic and acidic residues" evidence="1">
    <location>
        <begin position="77"/>
        <end position="102"/>
    </location>
</feature>
<dbReference type="PANTHER" id="PTHR37781">
    <property type="entry name" value="TFIIH COMPLEX SUBUNIT"/>
    <property type="match status" value="1"/>
</dbReference>
<feature type="compositionally biased region" description="Acidic residues" evidence="1">
    <location>
        <begin position="274"/>
        <end position="292"/>
    </location>
</feature>
<dbReference type="EMBL" id="AZGZ01000001">
    <property type="protein sequence ID" value="KZZ98116.1"/>
    <property type="molecule type" value="Genomic_DNA"/>
</dbReference>
<dbReference type="GO" id="GO:0005675">
    <property type="term" value="C:transcription factor TFIIH holo complex"/>
    <property type="evidence" value="ECO:0007669"/>
    <property type="project" value="TreeGrafter"/>
</dbReference>
<gene>
    <name evidence="2" type="ORF">AAP_00377</name>
</gene>
<keyword evidence="3" id="KW-1185">Reference proteome</keyword>
<protein>
    <submittedName>
        <fullName evidence="2">Uncharacterized protein</fullName>
    </submittedName>
</protein>
<evidence type="ECO:0000313" key="2">
    <source>
        <dbReference type="EMBL" id="KZZ98116.1"/>
    </source>
</evidence>
<dbReference type="Pfam" id="PF17110">
    <property type="entry name" value="TFB6"/>
    <property type="match status" value="2"/>
</dbReference>
<dbReference type="VEuPathDB" id="FungiDB:AAP_00377"/>
<evidence type="ECO:0000256" key="1">
    <source>
        <dbReference type="SAM" id="MobiDB-lite"/>
    </source>
</evidence>
<comment type="caution">
    <text evidence="2">The sequence shown here is derived from an EMBL/GenBank/DDBJ whole genome shotgun (WGS) entry which is preliminary data.</text>
</comment>
<sequence length="332" mass="36606">MNSVSPPATFSEPGGFIAEEDAQMNSTRMPLSDIALSIELPEQRHKPLRAGSTKEWDTIRWIEARMMSLNRRHAKRFEPGKQWEATDRNAQEHTNDTQRSNDDEPGYANVSELAADVTQIINVLWVCGTPSIQIPQMISLASFVEAGLPAYPFQPEPTFRLLATFDVVFASFLTGRNVLSNEPLSGCVPEKPEDPEDDPLDDELMLTYNKAPEPKSKVSATEKVRIKSIAESTRMMVLDVQAGRRREGLTGGIEPRGLPDLSTESEPTSGPATDVDDTDFGITEDDDDDNDTMDGSGGRSGLKKHQLEAAKVYEMTIYLLGDDLGGESIVME</sequence>
<organism evidence="2 3">
    <name type="scientific">Ascosphaera apis ARSEF 7405</name>
    <dbReference type="NCBI Taxonomy" id="392613"/>
    <lineage>
        <taxon>Eukaryota</taxon>
        <taxon>Fungi</taxon>
        <taxon>Dikarya</taxon>
        <taxon>Ascomycota</taxon>
        <taxon>Pezizomycotina</taxon>
        <taxon>Eurotiomycetes</taxon>
        <taxon>Eurotiomycetidae</taxon>
        <taxon>Onygenales</taxon>
        <taxon>Ascosphaeraceae</taxon>
        <taxon>Ascosphaera</taxon>
    </lineage>
</organism>
<evidence type="ECO:0000313" key="3">
    <source>
        <dbReference type="Proteomes" id="UP000242877"/>
    </source>
</evidence>
<reference evidence="2 3" key="1">
    <citation type="journal article" date="2016" name="Genome Biol. Evol.">
        <title>Divergent and convergent evolution of fungal pathogenicity.</title>
        <authorList>
            <person name="Shang Y."/>
            <person name="Xiao G."/>
            <person name="Zheng P."/>
            <person name="Cen K."/>
            <person name="Zhan S."/>
            <person name="Wang C."/>
        </authorList>
    </citation>
    <scope>NUCLEOTIDE SEQUENCE [LARGE SCALE GENOMIC DNA]</scope>
    <source>
        <strain evidence="2 3">ARSEF 7405</strain>
    </source>
</reference>
<dbReference type="PANTHER" id="PTHR37781:SF1">
    <property type="entry name" value="ADR380WP"/>
    <property type="match status" value="1"/>
</dbReference>
<name>A0A168DU83_9EURO</name>
<dbReference type="OrthoDB" id="2567806at2759"/>
<feature type="region of interest" description="Disordered" evidence="1">
    <location>
        <begin position="77"/>
        <end position="107"/>
    </location>
</feature>
<dbReference type="InterPro" id="IPR031349">
    <property type="entry name" value="Tfb6"/>
</dbReference>
<dbReference type="Proteomes" id="UP000242877">
    <property type="component" value="Unassembled WGS sequence"/>
</dbReference>
<feature type="region of interest" description="Disordered" evidence="1">
    <location>
        <begin position="246"/>
        <end position="303"/>
    </location>
</feature>
<accession>A0A168DU83</accession>